<proteinExistence type="predicted"/>
<evidence type="ECO:0000313" key="5">
    <source>
        <dbReference type="Proteomes" id="UP001589710"/>
    </source>
</evidence>
<evidence type="ECO:0000256" key="1">
    <source>
        <dbReference type="ARBA" id="ARBA00022741"/>
    </source>
</evidence>
<comment type="caution">
    <text evidence="4">The sequence shown here is derived from an EMBL/GenBank/DDBJ whole genome shotgun (WGS) entry which is preliminary data.</text>
</comment>
<dbReference type="PROSITE" id="PS50043">
    <property type="entry name" value="HTH_LUXR_2"/>
    <property type="match status" value="1"/>
</dbReference>
<name>A0ABV5RPC6_9ACTN</name>
<dbReference type="InterPro" id="IPR000792">
    <property type="entry name" value="Tscrpt_reg_LuxR_C"/>
</dbReference>
<organism evidence="4 5">
    <name type="scientific">Streptomyces yanii</name>
    <dbReference type="NCBI Taxonomy" id="78510"/>
    <lineage>
        <taxon>Bacteria</taxon>
        <taxon>Bacillati</taxon>
        <taxon>Actinomycetota</taxon>
        <taxon>Actinomycetes</taxon>
        <taxon>Kitasatosporales</taxon>
        <taxon>Streptomycetaceae</taxon>
        <taxon>Streptomyces</taxon>
    </lineage>
</organism>
<dbReference type="InterPro" id="IPR016032">
    <property type="entry name" value="Sig_transdc_resp-reg_C-effctor"/>
</dbReference>
<dbReference type="Proteomes" id="UP001589710">
    <property type="component" value="Unassembled WGS sequence"/>
</dbReference>
<keyword evidence="2" id="KW-0067">ATP-binding</keyword>
<dbReference type="SUPFAM" id="SSF46894">
    <property type="entry name" value="C-terminal effector domain of the bipartite response regulators"/>
    <property type="match status" value="1"/>
</dbReference>
<dbReference type="InterPro" id="IPR036388">
    <property type="entry name" value="WH-like_DNA-bd_sf"/>
</dbReference>
<evidence type="ECO:0000259" key="3">
    <source>
        <dbReference type="PROSITE" id="PS50043"/>
    </source>
</evidence>
<reference evidence="4 5" key="1">
    <citation type="submission" date="2024-09" db="EMBL/GenBank/DDBJ databases">
        <authorList>
            <person name="Sun Q."/>
            <person name="Mori K."/>
        </authorList>
    </citation>
    <scope>NUCLEOTIDE SEQUENCE [LARGE SCALE GENOMIC DNA]</scope>
    <source>
        <strain evidence="4 5">JCM 3331</strain>
    </source>
</reference>
<protein>
    <submittedName>
        <fullName evidence="4">AAA family ATPase</fullName>
    </submittedName>
</protein>
<dbReference type="InterPro" id="IPR041664">
    <property type="entry name" value="AAA_16"/>
</dbReference>
<dbReference type="PRINTS" id="PR00038">
    <property type="entry name" value="HTHLUXR"/>
</dbReference>
<keyword evidence="1" id="KW-0547">Nucleotide-binding</keyword>
<dbReference type="EMBL" id="JBHMCG010000232">
    <property type="protein sequence ID" value="MFB9579740.1"/>
    <property type="molecule type" value="Genomic_DNA"/>
</dbReference>
<evidence type="ECO:0000256" key="2">
    <source>
        <dbReference type="ARBA" id="ARBA00022840"/>
    </source>
</evidence>
<evidence type="ECO:0000313" key="4">
    <source>
        <dbReference type="EMBL" id="MFB9579740.1"/>
    </source>
</evidence>
<dbReference type="PANTHER" id="PTHR16305:SF35">
    <property type="entry name" value="TRANSCRIPTIONAL ACTIVATOR DOMAIN"/>
    <property type="match status" value="1"/>
</dbReference>
<dbReference type="Gene3D" id="1.10.10.10">
    <property type="entry name" value="Winged helix-like DNA-binding domain superfamily/Winged helix DNA-binding domain"/>
    <property type="match status" value="1"/>
</dbReference>
<gene>
    <name evidence="4" type="ORF">ACFFTL_47740</name>
</gene>
<dbReference type="SMART" id="SM00421">
    <property type="entry name" value="HTH_LUXR"/>
    <property type="match status" value="1"/>
</dbReference>
<dbReference type="InterPro" id="IPR027417">
    <property type="entry name" value="P-loop_NTPase"/>
</dbReference>
<dbReference type="PANTHER" id="PTHR16305">
    <property type="entry name" value="TESTICULAR SOLUBLE ADENYLYL CYCLASE"/>
    <property type="match status" value="1"/>
</dbReference>
<dbReference type="SUPFAM" id="SSF52540">
    <property type="entry name" value="P-loop containing nucleoside triphosphate hydrolases"/>
    <property type="match status" value="1"/>
</dbReference>
<dbReference type="CDD" id="cd06170">
    <property type="entry name" value="LuxR_C_like"/>
    <property type="match status" value="1"/>
</dbReference>
<feature type="domain" description="HTH luxR-type" evidence="3">
    <location>
        <begin position="886"/>
        <end position="951"/>
    </location>
</feature>
<accession>A0ABV5RPC6</accession>
<dbReference type="Pfam" id="PF13191">
    <property type="entry name" value="AAA_16"/>
    <property type="match status" value="1"/>
</dbReference>
<keyword evidence="5" id="KW-1185">Reference proteome</keyword>
<sequence length="955" mass="102063">MTGRDAVAPGGMFRFVGRGRELDLLLSAVRRPPAVVMIEGEAGIGKSRLLAEATAVLTREKRPVLTGFCHPLREPYPYGPVVDALGKAGPWLPATGVPPAAGALAPFLPDLADRLPPPPPEAPRTERLRTIQAVRSFLTVLGPAVLVVEDLHWVDEATRELLLLLARDLPGQLSLVLTYRAEGVTAHTPVLGSAYRHPPGTSGAVIPLSPLTGNDVLELATDSLGTHATPALAAALYARSEGLPLVAEEDLLTLAEHSRTHGYDGIAATLRDADVPRGLREAITERLAALSPAGAAVAEAAAVLAVPAPQHLLAEIAGLDREQAMRGLIEALDVSVLRETDGGQYVFRHALAQQVAYRHVPGPRRALLHERVIEELGRQTPPPLVQIAHHTLALGDRRAWLRRAGEAADQAIAVGDTGTAETLINQILDEPDLDADRRSRAALSLAGIANRGVDPVAHAGRLRRILADPQLPKAVRGEIRLGLGLLMFNELADGAGAGEIEKAVEELEENPERAARAMTVLALNERQPPDAAWAWLERAEHAVKDSPIEAVKAMIYANRLTLLVYSADPSVWPLMDTLPRQADDPELRLQIARALLNVADGATEIGHDRRAVGLLEEGRNLLREMDYPLAECYTDLAVLRCDGLAGRWNGLEERFADLVTAYPAMNAPRIEQALFLGQLLAARGQRARALECFGTAAEEGERYVVTIALRAAAGLTAVHLAQDAPGRAWAIAREAMPLLRRSGSWAKATGIIPSAVEAALACGEREAAEEIVEDAGHGIEGRDAPAAAAELDLARGLLLRGADPVRAAEHFADAEAAWREIGRPYETARAAEHRAQAFAETDPASAAGPLEEAATVYTALGATAALARVLHLSQRLGIAKPKTVGRRGYGGQLSPRERQVAELLARSATNQEIADALFLSPRTVEQHVANVLRKLGTTRKNVASRLAQEKNEAAL</sequence>
<dbReference type="Pfam" id="PF00196">
    <property type="entry name" value="GerE"/>
    <property type="match status" value="1"/>
</dbReference>